<dbReference type="InterPro" id="IPR003675">
    <property type="entry name" value="Rce1/LyrA-like_dom"/>
</dbReference>
<feature type="transmembrane region" description="Helical" evidence="1">
    <location>
        <begin position="39"/>
        <end position="58"/>
    </location>
</feature>
<gene>
    <name evidence="3" type="ORF">theurythT_30780</name>
</gene>
<proteinExistence type="predicted"/>
<comment type="caution">
    <text evidence="3">The sequence shown here is derived from an EMBL/GenBank/DDBJ whole genome shotgun (WGS) entry which is preliminary data.</text>
</comment>
<evidence type="ECO:0000259" key="2">
    <source>
        <dbReference type="Pfam" id="PF02517"/>
    </source>
</evidence>
<dbReference type="RefSeq" id="WP_284209099.1">
    <property type="nucleotide sequence ID" value="NZ_BSSU01000018.1"/>
</dbReference>
<keyword evidence="1" id="KW-0472">Membrane</keyword>
<dbReference type="PANTHER" id="PTHR39430">
    <property type="entry name" value="MEMBRANE-ASSOCIATED PROTEASE-RELATED"/>
    <property type="match status" value="1"/>
</dbReference>
<feature type="transmembrane region" description="Helical" evidence="1">
    <location>
        <begin position="167"/>
        <end position="188"/>
    </location>
</feature>
<dbReference type="Proteomes" id="UP001157133">
    <property type="component" value="Unassembled WGS sequence"/>
</dbReference>
<keyword evidence="1" id="KW-1133">Transmembrane helix</keyword>
<keyword evidence="4" id="KW-1185">Reference proteome</keyword>
<protein>
    <recommendedName>
        <fullName evidence="2">CAAX prenyl protease 2/Lysostaphin resistance protein A-like domain-containing protein</fullName>
    </recommendedName>
</protein>
<organism evidence="3 4">
    <name type="scientific">Thalassotalea eurytherma</name>
    <dbReference type="NCBI Taxonomy" id="1144278"/>
    <lineage>
        <taxon>Bacteria</taxon>
        <taxon>Pseudomonadati</taxon>
        <taxon>Pseudomonadota</taxon>
        <taxon>Gammaproteobacteria</taxon>
        <taxon>Alteromonadales</taxon>
        <taxon>Colwelliaceae</taxon>
        <taxon>Thalassotalea</taxon>
    </lineage>
</organism>
<dbReference type="EMBL" id="BSSU01000018">
    <property type="protein sequence ID" value="GLX83625.1"/>
    <property type="molecule type" value="Genomic_DNA"/>
</dbReference>
<dbReference type="PANTHER" id="PTHR39430:SF1">
    <property type="entry name" value="PROTEASE"/>
    <property type="match status" value="1"/>
</dbReference>
<feature type="domain" description="CAAX prenyl protease 2/Lysostaphin resistance protein A-like" evidence="2">
    <location>
        <begin position="77"/>
        <end position="173"/>
    </location>
</feature>
<feature type="transmembrane region" description="Helical" evidence="1">
    <location>
        <begin position="200"/>
        <end position="222"/>
    </location>
</feature>
<evidence type="ECO:0000313" key="4">
    <source>
        <dbReference type="Proteomes" id="UP001157133"/>
    </source>
</evidence>
<evidence type="ECO:0000256" key="1">
    <source>
        <dbReference type="SAM" id="Phobius"/>
    </source>
</evidence>
<feature type="transmembrane region" description="Helical" evidence="1">
    <location>
        <begin position="133"/>
        <end position="155"/>
    </location>
</feature>
<evidence type="ECO:0000313" key="3">
    <source>
        <dbReference type="EMBL" id="GLX83625.1"/>
    </source>
</evidence>
<feature type="transmembrane region" description="Helical" evidence="1">
    <location>
        <begin position="99"/>
        <end position="121"/>
    </location>
</feature>
<sequence length="229" mass="26033">MAGLIVVFLISWFLLHRLSGESINVLGLTPTRKRLKEFFIGMLFMAFIAMINFVGQAYFKGISYQLNTDYDFLTFLGGTFWIVKAIVFEELVFRGALLYLLMTRIGIVKGCLVSSIAFGIYHWFSYDIFGERLVLMVYIFLVTGCGGWMFAYAFAKTKSLFAPIGLHLGWNFITAIVFSAGPIGHQLLIQQGESTHYSEWVTLLFFTLQAIVAPGIVTWYLYAQSRNKK</sequence>
<feature type="transmembrane region" description="Helical" evidence="1">
    <location>
        <begin position="70"/>
        <end position="87"/>
    </location>
</feature>
<accession>A0ABQ6H644</accession>
<keyword evidence="1" id="KW-0812">Transmembrane</keyword>
<name>A0ABQ6H644_9GAMM</name>
<dbReference type="Pfam" id="PF02517">
    <property type="entry name" value="Rce1-like"/>
    <property type="match status" value="1"/>
</dbReference>
<reference evidence="3 4" key="1">
    <citation type="submission" date="2023-03" db="EMBL/GenBank/DDBJ databases">
        <title>Draft genome sequence of Thalassotalea eurytherma JCM 18482T.</title>
        <authorList>
            <person name="Sawabe T."/>
        </authorList>
    </citation>
    <scope>NUCLEOTIDE SEQUENCE [LARGE SCALE GENOMIC DNA]</scope>
    <source>
        <strain evidence="3 4">JCM 18482</strain>
    </source>
</reference>